<keyword evidence="1" id="KW-0732">Signal</keyword>
<protein>
    <submittedName>
        <fullName evidence="3">PDZ domain-containing protein</fullName>
    </submittedName>
</protein>
<reference evidence="3" key="1">
    <citation type="journal article" date="2018" name="Int. J. Syst. Evol. Microbiol.">
        <title>Neptunicella marina gen. nov., sp. nov., isolated from surface seawater.</title>
        <authorList>
            <person name="Liu X."/>
            <person name="Lai Q."/>
            <person name="Du Y."/>
            <person name="Zhang X."/>
            <person name="Liu Z."/>
            <person name="Sun F."/>
            <person name="Shao Z."/>
        </authorList>
    </citation>
    <scope>NUCLEOTIDE SEQUENCE</scope>
    <source>
        <strain evidence="3">S27-2</strain>
    </source>
</reference>
<dbReference type="InterPro" id="IPR041489">
    <property type="entry name" value="PDZ_6"/>
</dbReference>
<dbReference type="RefSeq" id="WP_186505691.1">
    <property type="nucleotide sequence ID" value="NZ_JACNEP010000003.1"/>
</dbReference>
<evidence type="ECO:0000313" key="4">
    <source>
        <dbReference type="Proteomes" id="UP000601768"/>
    </source>
</evidence>
<dbReference type="Gene3D" id="2.30.42.10">
    <property type="match status" value="1"/>
</dbReference>
<dbReference type="SMART" id="SM00228">
    <property type="entry name" value="PDZ"/>
    <property type="match status" value="1"/>
</dbReference>
<dbReference type="InterPro" id="IPR001478">
    <property type="entry name" value="PDZ"/>
</dbReference>
<name>A0A8J6IRT4_9ALTE</name>
<gene>
    <name evidence="3" type="ORF">H8B19_04960</name>
</gene>
<accession>A0A8J6IRT4</accession>
<evidence type="ECO:0000259" key="2">
    <source>
        <dbReference type="PROSITE" id="PS50106"/>
    </source>
</evidence>
<keyword evidence="4" id="KW-1185">Reference proteome</keyword>
<comment type="caution">
    <text evidence="3">The sequence shown here is derived from an EMBL/GenBank/DDBJ whole genome shotgun (WGS) entry which is preliminary data.</text>
</comment>
<feature type="chain" id="PRO_5035294692" evidence="1">
    <location>
        <begin position="21"/>
        <end position="110"/>
    </location>
</feature>
<reference evidence="3" key="2">
    <citation type="submission" date="2020-08" db="EMBL/GenBank/DDBJ databases">
        <authorList>
            <person name="Lai Q."/>
        </authorList>
    </citation>
    <scope>NUCLEOTIDE SEQUENCE</scope>
    <source>
        <strain evidence="3">S27-2</strain>
    </source>
</reference>
<sequence length="110" mass="11650">MKKIVLFTLLTFTVIAPAQAEIGLKASISTKGLFNAELTEFIIEAVTEGSPAQKAGLKAGDIVIAIADCKIPGCDASDAKKLMKRKAGEILPLTIKKEDGTEQVIAIHVE</sequence>
<feature type="domain" description="PDZ" evidence="2">
    <location>
        <begin position="11"/>
        <end position="98"/>
    </location>
</feature>
<evidence type="ECO:0000256" key="1">
    <source>
        <dbReference type="SAM" id="SignalP"/>
    </source>
</evidence>
<dbReference type="SUPFAM" id="SSF50156">
    <property type="entry name" value="PDZ domain-like"/>
    <property type="match status" value="1"/>
</dbReference>
<dbReference type="Pfam" id="PF17820">
    <property type="entry name" value="PDZ_6"/>
    <property type="match status" value="1"/>
</dbReference>
<dbReference type="EMBL" id="JACNEP010000003">
    <property type="protein sequence ID" value="MBC3765214.1"/>
    <property type="molecule type" value="Genomic_DNA"/>
</dbReference>
<dbReference type="PROSITE" id="PS50106">
    <property type="entry name" value="PDZ"/>
    <property type="match status" value="1"/>
</dbReference>
<dbReference type="Proteomes" id="UP000601768">
    <property type="component" value="Unassembled WGS sequence"/>
</dbReference>
<proteinExistence type="predicted"/>
<dbReference type="InterPro" id="IPR036034">
    <property type="entry name" value="PDZ_sf"/>
</dbReference>
<evidence type="ECO:0000313" key="3">
    <source>
        <dbReference type="EMBL" id="MBC3765214.1"/>
    </source>
</evidence>
<feature type="signal peptide" evidence="1">
    <location>
        <begin position="1"/>
        <end position="20"/>
    </location>
</feature>
<organism evidence="3 4">
    <name type="scientific">Neptunicella marina</name>
    <dbReference type="NCBI Taxonomy" id="2125989"/>
    <lineage>
        <taxon>Bacteria</taxon>
        <taxon>Pseudomonadati</taxon>
        <taxon>Pseudomonadota</taxon>
        <taxon>Gammaproteobacteria</taxon>
        <taxon>Alteromonadales</taxon>
        <taxon>Alteromonadaceae</taxon>
        <taxon>Neptunicella</taxon>
    </lineage>
</organism>
<dbReference type="AlphaFoldDB" id="A0A8J6IRT4"/>